<dbReference type="EMBL" id="AP014685">
    <property type="protein sequence ID" value="BAR53704.1"/>
    <property type="molecule type" value="Genomic_DNA"/>
</dbReference>
<evidence type="ECO:0000313" key="2">
    <source>
        <dbReference type="EMBL" id="BAR53704.1"/>
    </source>
</evidence>
<organism evidence="2 3">
    <name type="scientific">Bradyrhizobium diazoefficiens</name>
    <dbReference type="NCBI Taxonomy" id="1355477"/>
    <lineage>
        <taxon>Bacteria</taxon>
        <taxon>Pseudomonadati</taxon>
        <taxon>Pseudomonadota</taxon>
        <taxon>Alphaproteobacteria</taxon>
        <taxon>Hyphomicrobiales</taxon>
        <taxon>Nitrobacteraceae</taxon>
        <taxon>Bradyrhizobium</taxon>
    </lineage>
</organism>
<proteinExistence type="predicted"/>
<dbReference type="AlphaFoldDB" id="A0A0E4BK01"/>
<gene>
    <name evidence="2" type="ORF">NK6_519</name>
</gene>
<evidence type="ECO:0000256" key="1">
    <source>
        <dbReference type="SAM" id="MobiDB-lite"/>
    </source>
</evidence>
<reference evidence="2 3" key="1">
    <citation type="submission" date="2014-11" db="EMBL/GenBank/DDBJ databases">
        <title>Symbiosis island explosion on the genome of extra-slow-growing strains of soybean bradyrhizobia with massive insertion sequences.</title>
        <authorList>
            <person name="Iida T."/>
            <person name="Minamisawa K."/>
        </authorList>
    </citation>
    <scope>NUCLEOTIDE SEQUENCE [LARGE SCALE GENOMIC DNA]</scope>
    <source>
        <strain evidence="2 3">NK6</strain>
    </source>
</reference>
<protein>
    <submittedName>
        <fullName evidence="2">Uncharacterized protein</fullName>
    </submittedName>
</protein>
<name>A0A0E4BK01_9BRAD</name>
<sequence length="50" mass="5280">MGTALLARHGNIRRLLAPPRGGRKPRDYALLAHPASPDGGRGAARRRGPA</sequence>
<accession>A0A0E4BK01</accession>
<evidence type="ECO:0000313" key="3">
    <source>
        <dbReference type="Proteomes" id="UP000063308"/>
    </source>
</evidence>
<feature type="region of interest" description="Disordered" evidence="1">
    <location>
        <begin position="15"/>
        <end position="50"/>
    </location>
</feature>
<dbReference type="Proteomes" id="UP000063308">
    <property type="component" value="Chromosome"/>
</dbReference>